<name>A0A7W6A782_9CAUL</name>
<protein>
    <submittedName>
        <fullName evidence="1">Uncharacterized protein</fullName>
    </submittedName>
</protein>
<dbReference type="RefSeq" id="WP_183197478.1">
    <property type="nucleotide sequence ID" value="NZ_JACIDA010000002.1"/>
</dbReference>
<evidence type="ECO:0000313" key="1">
    <source>
        <dbReference type="EMBL" id="MBB3872977.1"/>
    </source>
</evidence>
<dbReference type="AlphaFoldDB" id="A0A7W6A782"/>
<reference evidence="1 2" key="1">
    <citation type="submission" date="2020-08" db="EMBL/GenBank/DDBJ databases">
        <title>Genomic Encyclopedia of Type Strains, Phase IV (KMG-IV): sequencing the most valuable type-strain genomes for metagenomic binning, comparative biology and taxonomic classification.</title>
        <authorList>
            <person name="Goeker M."/>
        </authorList>
    </citation>
    <scope>NUCLEOTIDE SEQUENCE [LARGE SCALE GENOMIC DNA]</scope>
    <source>
        <strain evidence="1 2">DSM 14878</strain>
    </source>
</reference>
<dbReference type="SUPFAM" id="SSF117074">
    <property type="entry name" value="Hypothetical protein PA1324"/>
    <property type="match status" value="1"/>
</dbReference>
<proteinExistence type="predicted"/>
<dbReference type="Proteomes" id="UP000532936">
    <property type="component" value="Unassembled WGS sequence"/>
</dbReference>
<evidence type="ECO:0000313" key="2">
    <source>
        <dbReference type="Proteomes" id="UP000532936"/>
    </source>
</evidence>
<accession>A0A7W6A782</accession>
<gene>
    <name evidence="1" type="ORF">GGR11_002530</name>
</gene>
<sequence>MAAYQRLHEEQAADRFRQPGATELTWFQAQGFPLSGMLQMTARLTRPLPTGMGFGPKETLTCEGKAIRLIPDTPRNRWLIANRMWWSLKEEGVWRDGSPTEWRWPELTSLIREATCGAGGAFRFEGVPDGGYLVMAQISPPAYAVDDFGEEFDIVLKPVRVSGGQSRAPQDIRLSDDDWLSPVVRQR</sequence>
<dbReference type="EMBL" id="JACIDA010000002">
    <property type="protein sequence ID" value="MBB3872977.1"/>
    <property type="molecule type" value="Genomic_DNA"/>
</dbReference>
<comment type="caution">
    <text evidence="1">The sequence shown here is derived from an EMBL/GenBank/DDBJ whole genome shotgun (WGS) entry which is preliminary data.</text>
</comment>
<organism evidence="1 2">
    <name type="scientific">Brevundimonas mediterranea</name>
    <dbReference type="NCBI Taxonomy" id="74329"/>
    <lineage>
        <taxon>Bacteria</taxon>
        <taxon>Pseudomonadati</taxon>
        <taxon>Pseudomonadota</taxon>
        <taxon>Alphaproteobacteria</taxon>
        <taxon>Caulobacterales</taxon>
        <taxon>Caulobacteraceae</taxon>
        <taxon>Brevundimonas</taxon>
    </lineage>
</organism>